<dbReference type="EMBL" id="ML119893">
    <property type="protein sequence ID" value="RPA71885.1"/>
    <property type="molecule type" value="Genomic_DNA"/>
</dbReference>
<feature type="region of interest" description="Disordered" evidence="1">
    <location>
        <begin position="472"/>
        <end position="537"/>
    </location>
</feature>
<evidence type="ECO:0000313" key="3">
    <source>
        <dbReference type="Proteomes" id="UP000275078"/>
    </source>
</evidence>
<gene>
    <name evidence="2" type="ORF">BJ508DRAFT_343840</name>
</gene>
<feature type="compositionally biased region" description="Basic and acidic residues" evidence="1">
    <location>
        <begin position="479"/>
        <end position="492"/>
    </location>
</feature>
<feature type="region of interest" description="Disordered" evidence="1">
    <location>
        <begin position="94"/>
        <end position="116"/>
    </location>
</feature>
<evidence type="ECO:0000256" key="1">
    <source>
        <dbReference type="SAM" id="MobiDB-lite"/>
    </source>
</evidence>
<protein>
    <submittedName>
        <fullName evidence="2">Uncharacterized protein</fullName>
    </submittedName>
</protein>
<dbReference type="Proteomes" id="UP000275078">
    <property type="component" value="Unassembled WGS sequence"/>
</dbReference>
<accession>A0A3N4HBV9</accession>
<feature type="compositionally biased region" description="Basic and acidic residues" evidence="1">
    <location>
        <begin position="500"/>
        <end position="517"/>
    </location>
</feature>
<organism evidence="2 3">
    <name type="scientific">Ascobolus immersus RN42</name>
    <dbReference type="NCBI Taxonomy" id="1160509"/>
    <lineage>
        <taxon>Eukaryota</taxon>
        <taxon>Fungi</taxon>
        <taxon>Dikarya</taxon>
        <taxon>Ascomycota</taxon>
        <taxon>Pezizomycotina</taxon>
        <taxon>Pezizomycetes</taxon>
        <taxon>Pezizales</taxon>
        <taxon>Ascobolaceae</taxon>
        <taxon>Ascobolus</taxon>
    </lineage>
</organism>
<sequence>MFGDLAGICTNMVTKAKAIESHVTDWHANKFPEDVAYFGARDPRDVRLGLIPMHEACISLHPSLLTSRLNKLLPNTIPGYEACRAARKRSARGWKTTHVTDTKSQTQRSSSNQGVRKLKDRLLHAKEELTGQGEPLYVPVHQGQTYEYSYGVDSGKSLASSSLAYGTFKLEQNSYVLKIHLKHDILLKIVHFTLLLHLIPQYKLVTQVQWITKYLLTQGLSFSANRRQKLNYQYEYSQKSYTDRKTNHYVQTFYVTTVKSACWKTIKANLIFKQYWDDGTRSSKDNHVEVMRPNLQLQTPEFLEQYEKTKHMAPCRPCHLRSYYTTIRPTATQKRHEYLQTEQVKKTSYINCTQKECAISYFQQTTDEMGTRRTKHKSANTEDLYGTVKRRQRIESGPYTSNAMTMGGETSWKHNLLRQKQIIMRAERTPRQTTSNNSESERKEPGSSGTKWTCTSYNGESKRTKLAGNFHERRKHQERTRDSIQTVHEEQQGKVNIQSKEAKYKSTKEVNHYEKPRGGNRSGLGQSTRSNVEEETLELHQVTERGVCWRTRGKRGCSEESLPLNPADERLLTKHPHSTEY</sequence>
<keyword evidence="3" id="KW-1185">Reference proteome</keyword>
<feature type="compositionally biased region" description="Polar residues" evidence="1">
    <location>
        <begin position="97"/>
        <end position="114"/>
    </location>
</feature>
<feature type="compositionally biased region" description="Polar residues" evidence="1">
    <location>
        <begin position="447"/>
        <end position="457"/>
    </location>
</feature>
<feature type="region of interest" description="Disordered" evidence="1">
    <location>
        <begin position="555"/>
        <end position="581"/>
    </location>
</feature>
<feature type="compositionally biased region" description="Basic and acidic residues" evidence="1">
    <location>
        <begin position="567"/>
        <end position="581"/>
    </location>
</feature>
<evidence type="ECO:0000313" key="2">
    <source>
        <dbReference type="EMBL" id="RPA71885.1"/>
    </source>
</evidence>
<name>A0A3N4HBV9_ASCIM</name>
<reference evidence="2 3" key="1">
    <citation type="journal article" date="2018" name="Nat. Ecol. Evol.">
        <title>Pezizomycetes genomes reveal the molecular basis of ectomycorrhizal truffle lifestyle.</title>
        <authorList>
            <person name="Murat C."/>
            <person name="Payen T."/>
            <person name="Noel B."/>
            <person name="Kuo A."/>
            <person name="Morin E."/>
            <person name="Chen J."/>
            <person name="Kohler A."/>
            <person name="Krizsan K."/>
            <person name="Balestrini R."/>
            <person name="Da Silva C."/>
            <person name="Montanini B."/>
            <person name="Hainaut M."/>
            <person name="Levati E."/>
            <person name="Barry K.W."/>
            <person name="Belfiori B."/>
            <person name="Cichocki N."/>
            <person name="Clum A."/>
            <person name="Dockter R.B."/>
            <person name="Fauchery L."/>
            <person name="Guy J."/>
            <person name="Iotti M."/>
            <person name="Le Tacon F."/>
            <person name="Lindquist E.A."/>
            <person name="Lipzen A."/>
            <person name="Malagnac F."/>
            <person name="Mello A."/>
            <person name="Molinier V."/>
            <person name="Miyauchi S."/>
            <person name="Poulain J."/>
            <person name="Riccioni C."/>
            <person name="Rubini A."/>
            <person name="Sitrit Y."/>
            <person name="Splivallo R."/>
            <person name="Traeger S."/>
            <person name="Wang M."/>
            <person name="Zifcakova L."/>
            <person name="Wipf D."/>
            <person name="Zambonelli A."/>
            <person name="Paolocci F."/>
            <person name="Nowrousian M."/>
            <person name="Ottonello S."/>
            <person name="Baldrian P."/>
            <person name="Spatafora J.W."/>
            <person name="Henrissat B."/>
            <person name="Nagy L.G."/>
            <person name="Aury J.M."/>
            <person name="Wincker P."/>
            <person name="Grigoriev I.V."/>
            <person name="Bonfante P."/>
            <person name="Martin F.M."/>
        </authorList>
    </citation>
    <scope>NUCLEOTIDE SEQUENCE [LARGE SCALE GENOMIC DNA]</scope>
    <source>
        <strain evidence="2 3">RN42</strain>
    </source>
</reference>
<proteinExistence type="predicted"/>
<feature type="region of interest" description="Disordered" evidence="1">
    <location>
        <begin position="424"/>
        <end position="457"/>
    </location>
</feature>
<dbReference type="AlphaFoldDB" id="A0A3N4HBV9"/>